<keyword evidence="7" id="KW-1185">Reference proteome</keyword>
<keyword evidence="5" id="KW-0732">Signal</keyword>
<comment type="caution">
    <text evidence="6">The sequence shown here is derived from an EMBL/GenBank/DDBJ whole genome shotgun (WGS) entry which is preliminary data.</text>
</comment>
<evidence type="ECO:0000256" key="4">
    <source>
        <dbReference type="SAM" id="MobiDB-lite"/>
    </source>
</evidence>
<feature type="chain" id="PRO_5028952043" evidence="5">
    <location>
        <begin position="41"/>
        <end position="728"/>
    </location>
</feature>
<keyword evidence="2 3" id="KW-0802">TPR repeat</keyword>
<protein>
    <submittedName>
        <fullName evidence="6">Tetratricopeptide repeat protein</fullName>
    </submittedName>
</protein>
<evidence type="ECO:0000256" key="2">
    <source>
        <dbReference type="ARBA" id="ARBA00022803"/>
    </source>
</evidence>
<dbReference type="EMBL" id="WQLB01000011">
    <property type="protein sequence ID" value="MVN87093.1"/>
    <property type="molecule type" value="Genomic_DNA"/>
</dbReference>
<dbReference type="InterPro" id="IPR011990">
    <property type="entry name" value="TPR-like_helical_dom_sf"/>
</dbReference>
<feature type="region of interest" description="Disordered" evidence="4">
    <location>
        <begin position="304"/>
        <end position="347"/>
    </location>
</feature>
<dbReference type="InterPro" id="IPR013105">
    <property type="entry name" value="TPR_2"/>
</dbReference>
<dbReference type="RefSeq" id="WP_157459149.1">
    <property type="nucleotide sequence ID" value="NZ_WQLB01000011.1"/>
</dbReference>
<evidence type="ECO:0000256" key="1">
    <source>
        <dbReference type="ARBA" id="ARBA00022737"/>
    </source>
</evidence>
<dbReference type="Proteomes" id="UP000483286">
    <property type="component" value="Unassembled WGS sequence"/>
</dbReference>
<dbReference type="AlphaFoldDB" id="A0A7C9HRS5"/>
<accession>A0A7C9HRS5</accession>
<dbReference type="Gene3D" id="1.25.40.10">
    <property type="entry name" value="Tetratricopeptide repeat domain"/>
    <property type="match status" value="1"/>
</dbReference>
<feature type="repeat" description="TPR" evidence="3">
    <location>
        <begin position="246"/>
        <end position="279"/>
    </location>
</feature>
<dbReference type="SUPFAM" id="SSF48452">
    <property type="entry name" value="TPR-like"/>
    <property type="match status" value="1"/>
</dbReference>
<evidence type="ECO:0000313" key="6">
    <source>
        <dbReference type="EMBL" id="MVN87093.1"/>
    </source>
</evidence>
<name>A0A7C9HRS5_9DEIO</name>
<organism evidence="6 7">
    <name type="scientific">Deinococcus arboris</name>
    <dbReference type="NCBI Taxonomy" id="2682977"/>
    <lineage>
        <taxon>Bacteria</taxon>
        <taxon>Thermotogati</taxon>
        <taxon>Deinococcota</taxon>
        <taxon>Deinococci</taxon>
        <taxon>Deinococcales</taxon>
        <taxon>Deinococcaceae</taxon>
        <taxon>Deinococcus</taxon>
    </lineage>
</organism>
<proteinExistence type="predicted"/>
<feature type="signal peptide" evidence="5">
    <location>
        <begin position="1"/>
        <end position="40"/>
    </location>
</feature>
<dbReference type="Pfam" id="PF07719">
    <property type="entry name" value="TPR_2"/>
    <property type="match status" value="1"/>
</dbReference>
<reference evidence="6 7" key="1">
    <citation type="submission" date="2019-12" db="EMBL/GenBank/DDBJ databases">
        <title>Deinococcus sp. HMF7620 Genome sequencing and assembly.</title>
        <authorList>
            <person name="Kang H."/>
            <person name="Kim H."/>
            <person name="Joh K."/>
        </authorList>
    </citation>
    <scope>NUCLEOTIDE SEQUENCE [LARGE SCALE GENOMIC DNA]</scope>
    <source>
        <strain evidence="6 7">HMF7620</strain>
    </source>
</reference>
<dbReference type="PROSITE" id="PS50005">
    <property type="entry name" value="TPR"/>
    <property type="match status" value="1"/>
</dbReference>
<dbReference type="InterPro" id="IPR019734">
    <property type="entry name" value="TPR_rpt"/>
</dbReference>
<sequence length="728" mass="76289">MSIRFVLASLLAPPTASRYLGPTILRSAVPLLLSLGSAQAAPDLYGQFWGDALPLPPAAQQREQLDRDRLWVCPVVTGADVQAALNPAVQTLQETIAGMAKDDPARAALQQTLNQLKASGQSVPSPAAPRPSAAPLTLTQALKNTRTWLGQHEAAGVRGLAASPEGKSAGRASAFALQATLAGRPEAALAGLLTAHTLDPKNADTLVNLAGALVTVNLPAEALAVLAQAERQGIAPGGAMGISVQAVALNNRGGALVKLGRFAEADKVLRQALALQPTLTEAGQLLAHALLCQGKTADAVQVMRRSARRTPGTGAGQELPTSSGPGPSASQPTPASAGQVESRRPARQVFDMTRGQSITLPDLKIAQTPAQAVQLLDRYVALDEELSERGLALVRRQEAVEQQLRNRGEALPATQARQKAIWSALIASRAEPELRALDTRQDRTGDEVARIWGDFWHCEGGCSIAVIIDKAHGDEEVFRGLCVPQLQGAHERWRSAMHAYAHDLAAAAKADYLYETALAANYSDPLWHQRAALQAEIEATGRFGALVNAARLWAHDVKSFESGCVEGSSGAADSVPVAVPLKLPPPDVCKPLVGLFTTSVSLGVVDAGFSCDKVSLKVAPSGLLTSFVKAELDMSAEKWKTTVIIGLQGGGSLKEVAGLGVKAAVGAYVSATRDGIKDYGMVGEVKSSIGINVGEKLPIGQVKIGESAKAINARWSFVTGETIFDVGH</sequence>
<evidence type="ECO:0000313" key="7">
    <source>
        <dbReference type="Proteomes" id="UP000483286"/>
    </source>
</evidence>
<evidence type="ECO:0000256" key="3">
    <source>
        <dbReference type="PROSITE-ProRule" id="PRU00339"/>
    </source>
</evidence>
<keyword evidence="1" id="KW-0677">Repeat</keyword>
<gene>
    <name evidence="6" type="ORF">GO986_09965</name>
</gene>
<evidence type="ECO:0000256" key="5">
    <source>
        <dbReference type="SAM" id="SignalP"/>
    </source>
</evidence>
<feature type="compositionally biased region" description="Polar residues" evidence="4">
    <location>
        <begin position="319"/>
        <end position="336"/>
    </location>
</feature>
<dbReference type="SMART" id="SM00028">
    <property type="entry name" value="TPR"/>
    <property type="match status" value="1"/>
</dbReference>